<evidence type="ECO:0000313" key="3">
    <source>
        <dbReference type="Proteomes" id="UP000823775"/>
    </source>
</evidence>
<evidence type="ECO:0000256" key="1">
    <source>
        <dbReference type="SAM" id="MobiDB-lite"/>
    </source>
</evidence>
<name>A0ABS8Y5E8_DATST</name>
<dbReference type="EMBL" id="JACEIK010036408">
    <property type="protein sequence ID" value="MCE5166910.1"/>
    <property type="molecule type" value="Genomic_DNA"/>
</dbReference>
<evidence type="ECO:0000313" key="2">
    <source>
        <dbReference type="EMBL" id="MCE5166910.1"/>
    </source>
</evidence>
<protein>
    <submittedName>
        <fullName evidence="2">Uncharacterized protein</fullName>
    </submittedName>
</protein>
<dbReference type="Proteomes" id="UP000823775">
    <property type="component" value="Unassembled WGS sequence"/>
</dbReference>
<accession>A0ABS8Y5E8</accession>
<sequence length="100" mass="11378">MEAGEGKEGDGRGWPLVGCRKRGKKREEEATASPEKNRNEAALHGCGRRGEKKRRGEKRRLVAVRKGVKVVLWFSGDDWGCSPEFIEIMVRRRSSVVRRN</sequence>
<feature type="compositionally biased region" description="Basic and acidic residues" evidence="1">
    <location>
        <begin position="1"/>
        <end position="11"/>
    </location>
</feature>
<reference evidence="2 3" key="1">
    <citation type="journal article" date="2021" name="BMC Genomics">
        <title>Datura genome reveals duplications of psychoactive alkaloid biosynthetic genes and high mutation rate following tissue culture.</title>
        <authorList>
            <person name="Rajewski A."/>
            <person name="Carter-House D."/>
            <person name="Stajich J."/>
            <person name="Litt A."/>
        </authorList>
    </citation>
    <scope>NUCLEOTIDE SEQUENCE [LARGE SCALE GENOMIC DNA]</scope>
    <source>
        <strain evidence="2">AR-01</strain>
    </source>
</reference>
<proteinExistence type="predicted"/>
<feature type="compositionally biased region" description="Basic residues" evidence="1">
    <location>
        <begin position="46"/>
        <end position="58"/>
    </location>
</feature>
<comment type="caution">
    <text evidence="2">The sequence shown here is derived from an EMBL/GenBank/DDBJ whole genome shotgun (WGS) entry which is preliminary data.</text>
</comment>
<keyword evidence="3" id="KW-1185">Reference proteome</keyword>
<feature type="compositionally biased region" description="Basic and acidic residues" evidence="1">
    <location>
        <begin position="25"/>
        <end position="41"/>
    </location>
</feature>
<feature type="region of interest" description="Disordered" evidence="1">
    <location>
        <begin position="1"/>
        <end position="58"/>
    </location>
</feature>
<organism evidence="2 3">
    <name type="scientific">Datura stramonium</name>
    <name type="common">Jimsonweed</name>
    <name type="synonym">Common thornapple</name>
    <dbReference type="NCBI Taxonomy" id="4076"/>
    <lineage>
        <taxon>Eukaryota</taxon>
        <taxon>Viridiplantae</taxon>
        <taxon>Streptophyta</taxon>
        <taxon>Embryophyta</taxon>
        <taxon>Tracheophyta</taxon>
        <taxon>Spermatophyta</taxon>
        <taxon>Magnoliopsida</taxon>
        <taxon>eudicotyledons</taxon>
        <taxon>Gunneridae</taxon>
        <taxon>Pentapetalae</taxon>
        <taxon>asterids</taxon>
        <taxon>lamiids</taxon>
        <taxon>Solanales</taxon>
        <taxon>Solanaceae</taxon>
        <taxon>Solanoideae</taxon>
        <taxon>Datureae</taxon>
        <taxon>Datura</taxon>
    </lineage>
</organism>
<gene>
    <name evidence="2" type="ORF">HAX54_029394</name>
</gene>